<feature type="signal peptide" evidence="6">
    <location>
        <begin position="1"/>
        <end position="26"/>
    </location>
</feature>
<evidence type="ECO:0000256" key="2">
    <source>
        <dbReference type="ARBA" id="ARBA00022525"/>
    </source>
</evidence>
<dbReference type="InterPro" id="IPR022385">
    <property type="entry name" value="Rhs_assc_core"/>
</dbReference>
<keyword evidence="8" id="KW-1185">Reference proteome</keyword>
<dbReference type="Pfam" id="PF13517">
    <property type="entry name" value="FG-GAP_3"/>
    <property type="match status" value="2"/>
</dbReference>
<dbReference type="EMBL" id="JAOVZO020000001">
    <property type="protein sequence ID" value="MDC8011209.1"/>
    <property type="molecule type" value="Genomic_DNA"/>
</dbReference>
<dbReference type="GO" id="GO:0005576">
    <property type="term" value="C:extracellular region"/>
    <property type="evidence" value="ECO:0007669"/>
    <property type="project" value="UniProtKB-SubCell"/>
</dbReference>
<proteinExistence type="predicted"/>
<accession>A0A9X3YGG9</accession>
<dbReference type="RefSeq" id="WP_272841740.1">
    <property type="nucleotide sequence ID" value="NZ_JAOVZO020000001.1"/>
</dbReference>
<dbReference type="PANTHER" id="PTHR32305">
    <property type="match status" value="1"/>
</dbReference>
<feature type="chain" id="PRO_5040731187" evidence="6">
    <location>
        <begin position="27"/>
        <end position="2886"/>
    </location>
</feature>
<dbReference type="Proteomes" id="UP001139971">
    <property type="component" value="Unassembled WGS sequence"/>
</dbReference>
<dbReference type="Gene3D" id="2.130.10.130">
    <property type="entry name" value="Integrin alpha, N-terminal"/>
    <property type="match status" value="1"/>
</dbReference>
<dbReference type="PANTHER" id="PTHR32305:SF15">
    <property type="entry name" value="PROTEIN RHSA-RELATED"/>
    <property type="match status" value="1"/>
</dbReference>
<feature type="compositionally biased region" description="Polar residues" evidence="5">
    <location>
        <begin position="2671"/>
        <end position="2682"/>
    </location>
</feature>
<dbReference type="InterPro" id="IPR031325">
    <property type="entry name" value="RHS_repeat"/>
</dbReference>
<protein>
    <submittedName>
        <fullName evidence="7">FG-GAP-like repeat-containing protein</fullName>
    </submittedName>
</protein>
<dbReference type="InterPro" id="IPR013517">
    <property type="entry name" value="FG-GAP"/>
</dbReference>
<dbReference type="NCBIfam" id="TIGR03696">
    <property type="entry name" value="Rhs_assc_core"/>
    <property type="match status" value="1"/>
</dbReference>
<evidence type="ECO:0000256" key="6">
    <source>
        <dbReference type="SAM" id="SignalP"/>
    </source>
</evidence>
<keyword evidence="2" id="KW-0964">Secreted</keyword>
<dbReference type="NCBIfam" id="TIGR01643">
    <property type="entry name" value="YD_repeat_2x"/>
    <property type="match status" value="1"/>
</dbReference>
<dbReference type="InterPro" id="IPR003284">
    <property type="entry name" value="Sal_SpvB"/>
</dbReference>
<name>A0A9X3YGG9_9GAMM</name>
<evidence type="ECO:0000256" key="1">
    <source>
        <dbReference type="ARBA" id="ARBA00004613"/>
    </source>
</evidence>
<evidence type="ECO:0000256" key="3">
    <source>
        <dbReference type="ARBA" id="ARBA00022729"/>
    </source>
</evidence>
<dbReference type="InterPro" id="IPR050708">
    <property type="entry name" value="T6SS_VgrG/RHS"/>
</dbReference>
<dbReference type="InterPro" id="IPR028994">
    <property type="entry name" value="Integrin_alpha_N"/>
</dbReference>
<keyword evidence="3 6" id="KW-0732">Signal</keyword>
<dbReference type="InterPro" id="IPR006530">
    <property type="entry name" value="YD"/>
</dbReference>
<evidence type="ECO:0000313" key="8">
    <source>
        <dbReference type="Proteomes" id="UP001139971"/>
    </source>
</evidence>
<comment type="subcellular location">
    <subcellularLocation>
        <location evidence="1">Secreted</location>
    </subcellularLocation>
</comment>
<evidence type="ECO:0000313" key="7">
    <source>
        <dbReference type="EMBL" id="MDC8011209.1"/>
    </source>
</evidence>
<gene>
    <name evidence="7" type="ORF">OD750_001470</name>
</gene>
<reference evidence="7" key="1">
    <citation type="submission" date="2023-02" db="EMBL/GenBank/DDBJ databases">
        <title>Tahibacter soli sp. nov. isolated from soil.</title>
        <authorList>
            <person name="Baek J.H."/>
            <person name="Lee J.K."/>
            <person name="Choi D.G."/>
            <person name="Jeon C.O."/>
        </authorList>
    </citation>
    <scope>NUCLEOTIDE SEQUENCE</scope>
    <source>
        <strain evidence="7">BL</strain>
    </source>
</reference>
<evidence type="ECO:0000256" key="4">
    <source>
        <dbReference type="ARBA" id="ARBA00023026"/>
    </source>
</evidence>
<dbReference type="GO" id="GO:0005737">
    <property type="term" value="C:cytoplasm"/>
    <property type="evidence" value="ECO:0007669"/>
    <property type="project" value="InterPro"/>
</dbReference>
<keyword evidence="4" id="KW-0843">Virulence</keyword>
<comment type="caution">
    <text evidence="7">The sequence shown here is derived from an EMBL/GenBank/DDBJ whole genome shotgun (WGS) entry which is preliminary data.</text>
</comment>
<dbReference type="Pfam" id="PF03534">
    <property type="entry name" value="SpvB"/>
    <property type="match status" value="1"/>
</dbReference>
<dbReference type="Gene3D" id="2.180.10.10">
    <property type="entry name" value="RHS repeat-associated core"/>
    <property type="match status" value="1"/>
</dbReference>
<feature type="region of interest" description="Disordered" evidence="5">
    <location>
        <begin position="2630"/>
        <end position="2682"/>
    </location>
</feature>
<dbReference type="SUPFAM" id="SSF69318">
    <property type="entry name" value="Integrin alpha N-terminal domain"/>
    <property type="match status" value="1"/>
</dbReference>
<dbReference type="Pfam" id="PF05593">
    <property type="entry name" value="RHS_repeat"/>
    <property type="match status" value="1"/>
</dbReference>
<feature type="compositionally biased region" description="Polar residues" evidence="5">
    <location>
        <begin position="2651"/>
        <end position="2662"/>
    </location>
</feature>
<sequence>MRTMRGTLAALFGAAINLLTFSGVSAAVLPPSPSACPITPPPLEAGSTPTYPGRFWNPNRYGSGWDFLYDERLAQSRLFLLYWFTYGPDGRPTWTIAFPYDVSTGDGHKRYQAELKRPHWDGFRVDRYDPVGSVAITIPNGSTTRAAITWQWTEHGSGEYTECVYDYFRDQIPPTGESTGLNQAYTANWYDSDLDADAGGVGSWGFDLVIGVDAAQNYLQIVTPQIFDTAGRPVWLQYQQLHPGMPPKDNTGNPGDLVYSKSRHGVPTTDCTASDQASANVNERCVDEYVLAAGQPAGDPKNRFHHVFTGVNAAKIAMKATVPAATTGAAAVEWPTALLPDNYRLDTPNVPVQRTTDVNRLVTDRTACFVQQAGTNCPLIVSYTATRNLATVYRYDLNNTAAAPVVVLTGGREGSVTDPLPIGSRVKYKLYGDNDSPAGGQTPLSESAEVRVIGHVNVSDQPLVSLDGDLPAHDPKVGTLAGDAGVSGGAASYTIPITVPPGRNGMQPDVALSYSSRGGNGVAGMGFSLSGLSSIHRCPRTKAQDGTARAVRFDGDDALCLDGQRLMLTEGTYGSAGAVYRTEIDNYTRVTQAGGSLAEPGVCFLAETKSGRKLHFGSWTGEKESPQCQPSIANARVQPVGAAVALSWLVEMVEDYAGNAMTYAYDNRDGSGPQRETLVRSISYTLPSTTVRRVTFDYENRPQGANANDNAISALAGGLSSQTKRLTKITTWVGGEKVRDYTLKYAKFDGDADLSVYSGRSLLRRVTECAFDASTPNGECRPPTTFDWNDGPIGSKLRVVTATGMADAVLPTAVEIEEAHPPYIDVEAPLGGGGEVDPDGPVTTPVDFVLTPLTEDTSEVKYLSVIGDVNGDGRREILARLRTGKNAYTFQLGQTTAARTFARWITIGTEQTFGVPGADDYNGDGYSDGMRMPQGGESNFLRLIRWNRDRGYWPDAPAEGFDALFATVETNIPATFGTTLLDNTADFDGDGRPDILLRRKDLACGAVGYNQLAIYRNTITSAAPAAFQLAATKCLNRYEQTGTVYGEEIAHVSDLDGDGRADLVIATAAPNTYAITSVLTPVPAGAGIALDVRPAANLGLGVDLDLKDRVLRWTDINGDGLADLVFAINNSGNWKVRLNRGNLSFTARIETATSGNVGLTPSGGGFKYASHLKLHDIDGDGRAEFLRPARIAAALCPLYRETPCVSGPGGGDEPYCDVYACPDDPLTNKRILPRGDLSLGHYAARLYDAPYIGAAHDPSAYHMNAAKFVIGPVDAATNLPTITVVDVPTDIIGTLSDFSENSDVFGDGLADQINAIGCSNCAAATSSPTVSLPTHLPSGDSVNSLVTPNYKVFVNENTGATRPGENRTGLPPRLPELLDTATNGLGDEAVWDYYPLSSDAGRAAGDLPLYTTAQNPAASYADDDHFYFTSSMPVVAALYRSNGIGDIVGFRSARYGYEEAMYNARGRGFQGFRTIVQEPEVAASDAARRLRTTTVFRQKFPYTGLVESSTVARTTSSAPNTFETIGTETNTWADKLARESAQIHQPHLTASVGERRETQGVCAGSVVRTTTTNANWDDYGNYANQTIAVAPVAGTTPATCPWFLSAQQSTVQNTYTNTTEGVWWPGRLDETVVASTMSYADALPAGVTPSSLNPASTTTSYAWDEVTRAALSKTVSSGALSQTTSYGYPAGNGYGLPDSTTVDANDAPGARTTQLDYGDGRYFVSATTNPLNYTAYAQTRARDGQVDMAVDANGFSLRTTYDVFGQPVRVDKYKTDGTTPLEPSVRTAVKACTSASNCGGPYGDGADGQAFAAYRVTVVKAGAPTQATWFDALGREVKKASRGYDPTESTPNLATSPWVQALTQYDAMGQVARQSTPHCRAGSTLCPQTAARWSTFAYDAEKRLIVKQTPAADGPQGVTGPPVARDTRSVYTYSGGTTAVTVSCVLPGGGTCTGDAITVKRYSDFAGQLAQTNDALDGVTRYWHDAANRPVAIVDAKGSVTRAEYDSFGRRTKSVDPNQGTWSFTYNGFGEVLTQTDGRDIVTSFGYDALGRMVLRKAKQTATQGAYLEQTDIGAGIVAEETIDTWTYHDSTFPKGALASVSRRIGLWNAAQESVSWVPWMEAYIYDTTGRTSKIATYIAETRSPATTSFETRLEYDETYNREKVREYPTKLRVQSTYTAYGQPHRMRDADMQMDYLTVDQRDNWGNVVRQMYGNNTAGVFTSNPGSGQSQQRRWNLGGVSGIEVDRYDYTYDAFGNLSSQARTYVESSRVESYAYDKLHRLKTANSGTSDPVFGSVTYEYDAVGNLRAKSDYSNRLGQGATEPYQYTDPLHPNAVTKVTQSTATQGTVVRDYSYDKNGNLVGGTVQGAYDPQNLPRKLVRGTATTLFDYAPNGQRYRERQVGGASPAKLTLPFGLERLTDRIARHELGEVVVRRFRYGETQYDAQTTVLYNYHDRLGSTSAIADGNGQIATTDYLVFDAFGMPRDGDFTTRYTGMTPESGTIGLLLLGNKTERGFTGHQHLDSVQLIHMNGRAYDPRLGRFLSVDPIIQFPTNSQSLNPYSYILNNPMAGRDPSGYGSCSETKTEDADVGDTCTFMLRDPRSANKLGEFATVVVGDSFTGNVSVALTTGAHGEPSYSCPTSCSGNGGKTTQGANPSSQNDGSSGGPSDIETATSTPGQQASQNVLGAAKAGAGAVLTGAEFLLPQNGTEVAVGMAVGPSLKLLEKAGKGTMRALGRDLDRLSDELGAMVAAKPSQDLYRLGEPAEQIERTFDHALNPQLYIDDIVKHYRINLRGSGQTITAIYDETLPRGQLGVTKISEGGRIIRIGPDAFASQATVANTVAHELSHARDLLRGLEKDHGDNFSIDDGSVYASGNALEDWIDGGR</sequence>
<organism evidence="7 8">
    <name type="scientific">Tahibacter soli</name>
    <dbReference type="NCBI Taxonomy" id="2983605"/>
    <lineage>
        <taxon>Bacteria</taxon>
        <taxon>Pseudomonadati</taxon>
        <taxon>Pseudomonadota</taxon>
        <taxon>Gammaproteobacteria</taxon>
        <taxon>Lysobacterales</taxon>
        <taxon>Rhodanobacteraceae</taxon>
        <taxon>Tahibacter</taxon>
    </lineage>
</organism>
<evidence type="ECO:0000256" key="5">
    <source>
        <dbReference type="SAM" id="MobiDB-lite"/>
    </source>
</evidence>